<sequence>MPKLTGIFEEFKELERVPVEEIKKWLKFKVEPHNLENFIANRVLYPQTVPVTLEDLLIDLAILREIVNREPSRVFNGVLNRLTIPGELIGRFGDLRKIVAAILDIISLKNITQVFLKTNTALMPVGSILTPVNLPALPVVGVYLDGKFTNLKMGDLAFVTVPQKHIRVRIANLSEILATGGTLGTIIDLRNH</sequence>
<evidence type="ECO:0000313" key="2">
    <source>
        <dbReference type="Proteomes" id="UP000034235"/>
    </source>
</evidence>
<name>A0A0G0JBI2_9BACT</name>
<reference evidence="1 2" key="1">
    <citation type="journal article" date="2015" name="Nature">
        <title>rRNA introns, odd ribosomes, and small enigmatic genomes across a large radiation of phyla.</title>
        <authorList>
            <person name="Brown C.T."/>
            <person name="Hug L.A."/>
            <person name="Thomas B.C."/>
            <person name="Sharon I."/>
            <person name="Castelle C.J."/>
            <person name="Singh A."/>
            <person name="Wilkins M.J."/>
            <person name="Williams K.H."/>
            <person name="Banfield J.F."/>
        </authorList>
    </citation>
    <scope>NUCLEOTIDE SEQUENCE [LARGE SCALE GENOMIC DNA]</scope>
</reference>
<organism evidence="1 2">
    <name type="scientific">Candidatus Daviesbacteria bacterium GW2011_GWA2_38_24</name>
    <dbReference type="NCBI Taxonomy" id="1618422"/>
    <lineage>
        <taxon>Bacteria</taxon>
        <taxon>Candidatus Daviesiibacteriota</taxon>
    </lineage>
</organism>
<proteinExistence type="predicted"/>
<evidence type="ECO:0000313" key="1">
    <source>
        <dbReference type="EMBL" id="KKQ65008.1"/>
    </source>
</evidence>
<dbReference type="Proteomes" id="UP000034235">
    <property type="component" value="Unassembled WGS sequence"/>
</dbReference>
<protein>
    <submittedName>
        <fullName evidence="1">Uncharacterized protein</fullName>
    </submittedName>
</protein>
<dbReference type="AlphaFoldDB" id="A0A0G0JBI2"/>
<accession>A0A0G0JBI2</accession>
<dbReference type="EMBL" id="LBUP01000013">
    <property type="protein sequence ID" value="KKQ65008.1"/>
    <property type="molecule type" value="Genomic_DNA"/>
</dbReference>
<gene>
    <name evidence="1" type="ORF">US86_C0013G0009</name>
</gene>
<comment type="caution">
    <text evidence="1">The sequence shown here is derived from an EMBL/GenBank/DDBJ whole genome shotgun (WGS) entry which is preliminary data.</text>
</comment>